<keyword evidence="2" id="KW-0813">Transport</keyword>
<dbReference type="PANTHER" id="PTHR30006:SF2">
    <property type="entry name" value="ABC TRANSPORTER SUBSTRATE-BINDING PROTEIN"/>
    <property type="match status" value="1"/>
</dbReference>
<dbReference type="AlphaFoldDB" id="A0A0C7NZF4"/>
<dbReference type="GO" id="GO:0015888">
    <property type="term" value="P:thiamine transport"/>
    <property type="evidence" value="ECO:0007669"/>
    <property type="project" value="InterPro"/>
</dbReference>
<dbReference type="RefSeq" id="WP_045087015.1">
    <property type="nucleotide sequence ID" value="NZ_LN824141.1"/>
</dbReference>
<dbReference type="GO" id="GO:0030975">
    <property type="term" value="F:thiamine binding"/>
    <property type="evidence" value="ECO:0007669"/>
    <property type="project" value="InterPro"/>
</dbReference>
<reference evidence="5" key="1">
    <citation type="submission" date="2014-11" db="EMBL/GenBank/DDBJ databases">
        <authorList>
            <person name="Wibberg D."/>
        </authorList>
    </citation>
    <scope>NUCLEOTIDE SEQUENCE [LARGE SCALE GENOMIC DNA]</scope>
    <source>
        <strain evidence="5">L3</strain>
    </source>
</reference>
<dbReference type="SUPFAM" id="SSF53850">
    <property type="entry name" value="Periplasmic binding protein-like II"/>
    <property type="match status" value="1"/>
</dbReference>
<dbReference type="Gene3D" id="3.40.190.10">
    <property type="entry name" value="Periplasmic binding protein-like II"/>
    <property type="match status" value="2"/>
</dbReference>
<keyword evidence="3" id="KW-0732">Signal</keyword>
<gene>
    <name evidence="4" type="primary">tbpA</name>
    <name evidence="4" type="ORF">DTL3_0046</name>
</gene>
<name>A0A0C7NZF4_DEFTU</name>
<evidence type="ECO:0000256" key="2">
    <source>
        <dbReference type="ARBA" id="ARBA00022448"/>
    </source>
</evidence>
<dbReference type="KEGG" id="dtn:DTL3_0046"/>
<dbReference type="PROSITE" id="PS01037">
    <property type="entry name" value="SBP_BACTERIAL_1"/>
    <property type="match status" value="1"/>
</dbReference>
<dbReference type="STRING" id="1006576.DTL3_0046"/>
<dbReference type="InterPro" id="IPR006061">
    <property type="entry name" value="SBP_1_CS"/>
</dbReference>
<comment type="similarity">
    <text evidence="1">Belongs to the bacterial solute-binding protein 1 family.</text>
</comment>
<dbReference type="EMBL" id="LN824141">
    <property type="protein sequence ID" value="CEP77380.1"/>
    <property type="molecule type" value="Genomic_DNA"/>
</dbReference>
<sequence>MKKGTLVFILVMIVSLVFSNELVVYIYESLSWIEEGTIQKFEEINNCKVRVVKLGDSGNVLTRLILEKKNPRADVIIGLDQALTLKAKEENLLIPYKPNNINKIKDPSLIMDQDYYVVPFDYGAIAIIYDPEKIQDELISFEDITKYKNSLLIEDPRTSSPGQSFLLWTIAVYQNNWKNFWEKLMPAILTITPSWDDAFSLFELGQAPMMVSYATDNAYSQYYYGTSKYKVFIPIEGAFVQIEGAGIVNGTKNLELSQKFIEFILTEDFQKEVPLNQWMFPVTSVELPEVYQYAIIPEKILTIPAEEISRNLDKWLEEWEDLIF</sequence>
<keyword evidence="5" id="KW-1185">Reference proteome</keyword>
<dbReference type="InterPro" id="IPR006059">
    <property type="entry name" value="SBP"/>
</dbReference>
<dbReference type="GO" id="GO:0055085">
    <property type="term" value="P:transmembrane transport"/>
    <property type="evidence" value="ECO:0007669"/>
    <property type="project" value="InterPro"/>
</dbReference>
<dbReference type="CDD" id="cd13545">
    <property type="entry name" value="PBP2_TbpA"/>
    <property type="match status" value="1"/>
</dbReference>
<evidence type="ECO:0000313" key="5">
    <source>
        <dbReference type="Proteomes" id="UP000032809"/>
    </source>
</evidence>
<dbReference type="NCBIfam" id="TIGR01254">
    <property type="entry name" value="sfuA"/>
    <property type="match status" value="1"/>
</dbReference>
<evidence type="ECO:0000256" key="1">
    <source>
        <dbReference type="ARBA" id="ARBA00008520"/>
    </source>
</evidence>
<accession>A0A0C7NZF4</accession>
<dbReference type="PANTHER" id="PTHR30006">
    <property type="entry name" value="THIAMINE-BINDING PERIPLASMIC PROTEIN-RELATED"/>
    <property type="match status" value="1"/>
</dbReference>
<proteinExistence type="inferred from homology"/>
<dbReference type="InterPro" id="IPR005948">
    <property type="entry name" value="ThiB-like"/>
</dbReference>
<evidence type="ECO:0000313" key="4">
    <source>
        <dbReference type="EMBL" id="CEP77380.1"/>
    </source>
</evidence>
<protein>
    <submittedName>
        <fullName evidence="4">ABC transporter substrate-binding protein</fullName>
    </submittedName>
</protein>
<dbReference type="HOGENOM" id="CLU_026974_6_1_0"/>
<organism evidence="4 5">
    <name type="scientific">Defluviitoga tunisiensis</name>
    <dbReference type="NCBI Taxonomy" id="1006576"/>
    <lineage>
        <taxon>Bacteria</taxon>
        <taxon>Thermotogati</taxon>
        <taxon>Thermotogota</taxon>
        <taxon>Thermotogae</taxon>
        <taxon>Petrotogales</taxon>
        <taxon>Petrotogaceae</taxon>
        <taxon>Defluviitoga</taxon>
    </lineage>
</organism>
<dbReference type="Pfam" id="PF01547">
    <property type="entry name" value="SBP_bac_1"/>
    <property type="match status" value="1"/>
</dbReference>
<evidence type="ECO:0000256" key="3">
    <source>
        <dbReference type="ARBA" id="ARBA00022729"/>
    </source>
</evidence>
<dbReference type="PATRIC" id="fig|1006576.9.peg.43"/>
<dbReference type="Proteomes" id="UP000032809">
    <property type="component" value="Chromosome I"/>
</dbReference>